<dbReference type="GO" id="GO:0008299">
    <property type="term" value="P:isoprenoid biosynthetic process"/>
    <property type="evidence" value="ECO:0007669"/>
    <property type="project" value="InterPro"/>
</dbReference>
<comment type="similarity">
    <text evidence="2 6">Belongs to the FPP/GGPP synthase family.</text>
</comment>
<comment type="caution">
    <text evidence="7">The sequence shown here is derived from an EMBL/GenBank/DDBJ whole genome shotgun (WGS) entry which is preliminary data.</text>
</comment>
<keyword evidence="4" id="KW-0479">Metal-binding</keyword>
<dbReference type="Proteomes" id="UP000012015">
    <property type="component" value="Unassembled WGS sequence"/>
</dbReference>
<dbReference type="PANTHER" id="PTHR12001">
    <property type="entry name" value="GERANYLGERANYL PYROPHOSPHATE SYNTHASE"/>
    <property type="match status" value="1"/>
</dbReference>
<dbReference type="EMBL" id="AOCK01000007">
    <property type="protein sequence ID" value="EMQ98073.1"/>
    <property type="molecule type" value="Genomic_DNA"/>
</dbReference>
<dbReference type="RefSeq" id="WP_007271756.1">
    <property type="nucleotide sequence ID" value="NZ_AOCK01000007.1"/>
</dbReference>
<evidence type="ECO:0000256" key="6">
    <source>
        <dbReference type="RuleBase" id="RU004466"/>
    </source>
</evidence>
<keyword evidence="8" id="KW-1185">Reference proteome</keyword>
<evidence type="ECO:0000256" key="4">
    <source>
        <dbReference type="ARBA" id="ARBA00022723"/>
    </source>
</evidence>
<dbReference type="eggNOG" id="COG0142">
    <property type="taxonomic scope" value="Bacteria"/>
</dbReference>
<dbReference type="PROSITE" id="PS00723">
    <property type="entry name" value="POLYPRENYL_SYNTHASE_1"/>
    <property type="match status" value="1"/>
</dbReference>
<evidence type="ECO:0000313" key="7">
    <source>
        <dbReference type="EMBL" id="EMQ98073.1"/>
    </source>
</evidence>
<gene>
    <name evidence="7" type="ORF">ADIAG_02583</name>
</gene>
<dbReference type="SFLD" id="SFLDS00005">
    <property type="entry name" value="Isoprenoid_Synthase_Type_I"/>
    <property type="match status" value="1"/>
</dbReference>
<keyword evidence="5" id="KW-0460">Magnesium</keyword>
<dbReference type="Gene3D" id="1.10.600.10">
    <property type="entry name" value="Farnesyl Diphosphate Synthase"/>
    <property type="match status" value="1"/>
</dbReference>
<dbReference type="Pfam" id="PF00348">
    <property type="entry name" value="polyprenyl_synt"/>
    <property type="match status" value="1"/>
</dbReference>
<comment type="cofactor">
    <cofactor evidence="1">
        <name>Mg(2+)</name>
        <dbReference type="ChEBI" id="CHEBI:18420"/>
    </cofactor>
</comment>
<proteinExistence type="inferred from homology"/>
<dbReference type="GO" id="GO:0004659">
    <property type="term" value="F:prenyltransferase activity"/>
    <property type="evidence" value="ECO:0007669"/>
    <property type="project" value="InterPro"/>
</dbReference>
<evidence type="ECO:0000256" key="3">
    <source>
        <dbReference type="ARBA" id="ARBA00022679"/>
    </source>
</evidence>
<dbReference type="InterPro" id="IPR033749">
    <property type="entry name" value="Polyprenyl_synt_CS"/>
</dbReference>
<accession>M7NHQ5</accession>
<dbReference type="AlphaFoldDB" id="M7NHQ5"/>
<evidence type="ECO:0000313" key="8">
    <source>
        <dbReference type="Proteomes" id="UP000012015"/>
    </source>
</evidence>
<organism evidence="7 8">
    <name type="scientific">Paeniglutamicibacter gangotriensis Lz1y</name>
    <dbReference type="NCBI Taxonomy" id="1276920"/>
    <lineage>
        <taxon>Bacteria</taxon>
        <taxon>Bacillati</taxon>
        <taxon>Actinomycetota</taxon>
        <taxon>Actinomycetes</taxon>
        <taxon>Micrococcales</taxon>
        <taxon>Micrococcaceae</taxon>
        <taxon>Paeniglutamicibacter</taxon>
    </lineage>
</organism>
<dbReference type="InterPro" id="IPR008949">
    <property type="entry name" value="Isoprenoid_synthase_dom_sf"/>
</dbReference>
<evidence type="ECO:0000256" key="2">
    <source>
        <dbReference type="ARBA" id="ARBA00006706"/>
    </source>
</evidence>
<evidence type="ECO:0000256" key="5">
    <source>
        <dbReference type="ARBA" id="ARBA00022842"/>
    </source>
</evidence>
<dbReference type="PROSITE" id="PS00444">
    <property type="entry name" value="POLYPRENYL_SYNTHASE_2"/>
    <property type="match status" value="1"/>
</dbReference>
<dbReference type="PATRIC" id="fig|1276920.7.peg.2579"/>
<dbReference type="CDD" id="cd00685">
    <property type="entry name" value="Trans_IPPS_HT"/>
    <property type="match status" value="1"/>
</dbReference>
<protein>
    <submittedName>
        <fullName evidence="7">Polyprenyl synthetase</fullName>
    </submittedName>
</protein>
<dbReference type="PANTHER" id="PTHR12001:SF85">
    <property type="entry name" value="SHORT CHAIN ISOPRENYL DIPHOSPHATE SYNTHASE"/>
    <property type="match status" value="1"/>
</dbReference>
<evidence type="ECO:0000256" key="1">
    <source>
        <dbReference type="ARBA" id="ARBA00001946"/>
    </source>
</evidence>
<name>M7NHQ5_9MICC</name>
<dbReference type="SFLD" id="SFLDG01017">
    <property type="entry name" value="Polyprenyl_Transferase_Like"/>
    <property type="match status" value="1"/>
</dbReference>
<sequence>MLRNQWMGLMTLYAADTSDPEKARDLSADFSQRLESMLSTFLAEQHEVISDIAPAAAEIVTAIGELTRGGKRLRPLFAFWGYLGAGGDPQATEIVRAGAALELFQAAALIHDDLIDRSDTRRGQPSMHRRFETLHRSSGWHRDANRFGEAASILAGDLCLSLSEQLFATIQPMVPAARTIFDRMRAQVMAGQYLDVLEESAGPSYGPADAVKRARTIVRYKSAKYSVENPTLLGGALAGAPTALLEEYSRFALPLGEAFQLRDDVLGVFGDSEVTGKPTGGDLREGKRTEIIAHALTLASATDQEFIQSRLGADDLRDEEVARLSALLESCGALAATEASIAELSEQGLTALDELTVTSLARHGLRTLGLAAIRRTS</sequence>
<dbReference type="SUPFAM" id="SSF48576">
    <property type="entry name" value="Terpenoid synthases"/>
    <property type="match status" value="1"/>
</dbReference>
<dbReference type="InterPro" id="IPR000092">
    <property type="entry name" value="Polyprenyl_synt"/>
</dbReference>
<dbReference type="GO" id="GO:0046872">
    <property type="term" value="F:metal ion binding"/>
    <property type="evidence" value="ECO:0007669"/>
    <property type="project" value="UniProtKB-KW"/>
</dbReference>
<reference evidence="7 8" key="1">
    <citation type="journal article" date="2013" name="Genome Announc.">
        <title>Draft Genome Sequence of Arthrobacter gangotriensis Strain Lz1yT, Isolated from a Penguin Rookery Soil Sample Collected in Antarctica, near the Indian Station Dakshin Gangotri.</title>
        <authorList>
            <person name="Shivaji S."/>
            <person name="Ara S."/>
            <person name="Bandi S."/>
            <person name="Singh A."/>
            <person name="Kumar Pinnaka A."/>
        </authorList>
    </citation>
    <scope>NUCLEOTIDE SEQUENCE [LARGE SCALE GENOMIC DNA]</scope>
    <source>
        <strain evidence="7 8">Lz1y</strain>
    </source>
</reference>
<dbReference type="STRING" id="1276920.ADIAG_02583"/>
<keyword evidence="3 6" id="KW-0808">Transferase</keyword>